<accession>A0AAV5LBF2</accession>
<protein>
    <recommendedName>
        <fullName evidence="4">ENT domain-containing protein</fullName>
    </recommendedName>
</protein>
<comment type="subcellular location">
    <subcellularLocation>
        <location evidence="1">Nucleus</location>
    </subcellularLocation>
</comment>
<dbReference type="Proteomes" id="UP001054252">
    <property type="component" value="Unassembled WGS sequence"/>
</dbReference>
<dbReference type="InterPro" id="IPR005491">
    <property type="entry name" value="ENT_dom"/>
</dbReference>
<keyword evidence="6" id="KW-1185">Reference proteome</keyword>
<dbReference type="PANTHER" id="PTHR33432">
    <property type="entry name" value="PROTEIN EMSY-LIKE 4"/>
    <property type="match status" value="1"/>
</dbReference>
<dbReference type="SMART" id="SM01191">
    <property type="entry name" value="ENT"/>
    <property type="match status" value="1"/>
</dbReference>
<evidence type="ECO:0000313" key="6">
    <source>
        <dbReference type="Proteomes" id="UP001054252"/>
    </source>
</evidence>
<evidence type="ECO:0000259" key="4">
    <source>
        <dbReference type="PROSITE" id="PS51138"/>
    </source>
</evidence>
<dbReference type="Pfam" id="PF03735">
    <property type="entry name" value="ENT"/>
    <property type="match status" value="1"/>
</dbReference>
<gene>
    <name evidence="5" type="ORF">SLEP1_g42932</name>
</gene>
<proteinExistence type="predicted"/>
<dbReference type="EMBL" id="BPVZ01000106">
    <property type="protein sequence ID" value="GKV34570.1"/>
    <property type="molecule type" value="Genomic_DNA"/>
</dbReference>
<dbReference type="PANTHER" id="PTHR33432:SF20">
    <property type="entry name" value="PROTEIN EMSY-LIKE 1"/>
    <property type="match status" value="1"/>
</dbReference>
<dbReference type="GO" id="GO:0005634">
    <property type="term" value="C:nucleus"/>
    <property type="evidence" value="ECO:0007669"/>
    <property type="project" value="UniProtKB-SubCell"/>
</dbReference>
<dbReference type="AlphaFoldDB" id="A0AAV5LBF2"/>
<evidence type="ECO:0000256" key="2">
    <source>
        <dbReference type="ARBA" id="ARBA00023242"/>
    </source>
</evidence>
<dbReference type="Gene3D" id="1.10.1240.40">
    <property type="entry name" value="ENT domain"/>
    <property type="match status" value="1"/>
</dbReference>
<sequence length="221" mass="24194">MTGTDHDFPPSHQNRVSGGDYVSGNGRSAVGLGPYFRMQSEMEAQMHQLEQEAYCAVLNAFKAQSDAITWGKEGLITELRKELRVSDDEHSELLSKVLGDDIKDWRQSGGNQVARLNATQPVHDLLPCPGVSASCKKRKTSQSVPLLIIVQSLPCLSSAKSMHYPSGVPAGNRQFSNRGSLSANDEPADAATIHQLVGRKVWTRWSEDNNFCEAVISLQPC</sequence>
<organism evidence="5 6">
    <name type="scientific">Rubroshorea leprosula</name>
    <dbReference type="NCBI Taxonomy" id="152421"/>
    <lineage>
        <taxon>Eukaryota</taxon>
        <taxon>Viridiplantae</taxon>
        <taxon>Streptophyta</taxon>
        <taxon>Embryophyta</taxon>
        <taxon>Tracheophyta</taxon>
        <taxon>Spermatophyta</taxon>
        <taxon>Magnoliopsida</taxon>
        <taxon>eudicotyledons</taxon>
        <taxon>Gunneridae</taxon>
        <taxon>Pentapetalae</taxon>
        <taxon>rosids</taxon>
        <taxon>malvids</taxon>
        <taxon>Malvales</taxon>
        <taxon>Dipterocarpaceae</taxon>
        <taxon>Rubroshorea</taxon>
    </lineage>
</organism>
<feature type="region of interest" description="Disordered" evidence="3">
    <location>
        <begin position="1"/>
        <end position="23"/>
    </location>
</feature>
<dbReference type="PROSITE" id="PS51138">
    <property type="entry name" value="ENT"/>
    <property type="match status" value="1"/>
</dbReference>
<dbReference type="InterPro" id="IPR036142">
    <property type="entry name" value="ENT_dom-like_sf"/>
</dbReference>
<dbReference type="GO" id="GO:0050832">
    <property type="term" value="P:defense response to fungus"/>
    <property type="evidence" value="ECO:0007669"/>
    <property type="project" value="InterPro"/>
</dbReference>
<keyword evidence="2" id="KW-0539">Nucleus</keyword>
<evidence type="ECO:0000256" key="1">
    <source>
        <dbReference type="ARBA" id="ARBA00004123"/>
    </source>
</evidence>
<feature type="domain" description="ENT" evidence="4">
    <location>
        <begin position="42"/>
        <end position="130"/>
    </location>
</feature>
<dbReference type="InterPro" id="IPR033485">
    <property type="entry name" value="EMSY-LIKE_plant"/>
</dbReference>
<dbReference type="SUPFAM" id="SSF158639">
    <property type="entry name" value="ENT-like"/>
    <property type="match status" value="1"/>
</dbReference>
<evidence type="ECO:0000256" key="3">
    <source>
        <dbReference type="SAM" id="MobiDB-lite"/>
    </source>
</evidence>
<reference evidence="5 6" key="1">
    <citation type="journal article" date="2021" name="Commun. Biol.">
        <title>The genome of Shorea leprosula (Dipterocarpaceae) highlights the ecological relevance of drought in aseasonal tropical rainforests.</title>
        <authorList>
            <person name="Ng K.K.S."/>
            <person name="Kobayashi M.J."/>
            <person name="Fawcett J.A."/>
            <person name="Hatakeyama M."/>
            <person name="Paape T."/>
            <person name="Ng C.H."/>
            <person name="Ang C.C."/>
            <person name="Tnah L.H."/>
            <person name="Lee C.T."/>
            <person name="Nishiyama T."/>
            <person name="Sese J."/>
            <person name="O'Brien M.J."/>
            <person name="Copetti D."/>
            <person name="Mohd Noor M.I."/>
            <person name="Ong R.C."/>
            <person name="Putra M."/>
            <person name="Sireger I.Z."/>
            <person name="Indrioko S."/>
            <person name="Kosugi Y."/>
            <person name="Izuno A."/>
            <person name="Isagi Y."/>
            <person name="Lee S.L."/>
            <person name="Shimizu K.K."/>
        </authorList>
    </citation>
    <scope>NUCLEOTIDE SEQUENCE [LARGE SCALE GENOMIC DNA]</scope>
    <source>
        <strain evidence="5">214</strain>
    </source>
</reference>
<name>A0AAV5LBF2_9ROSI</name>
<evidence type="ECO:0000313" key="5">
    <source>
        <dbReference type="EMBL" id="GKV34570.1"/>
    </source>
</evidence>
<comment type="caution">
    <text evidence="5">The sequence shown here is derived from an EMBL/GenBank/DDBJ whole genome shotgun (WGS) entry which is preliminary data.</text>
</comment>